<organism evidence="1 2">
    <name type="scientific">Chryseobacterium joostei</name>
    <dbReference type="NCBI Taxonomy" id="112234"/>
    <lineage>
        <taxon>Bacteria</taxon>
        <taxon>Pseudomonadati</taxon>
        <taxon>Bacteroidota</taxon>
        <taxon>Flavobacteriia</taxon>
        <taxon>Flavobacteriales</taxon>
        <taxon>Weeksellaceae</taxon>
        <taxon>Chryseobacterium group</taxon>
        <taxon>Chryseobacterium</taxon>
    </lineage>
</organism>
<sequence>MERKVQLKPCLMTSTLYLLLAGILILSCKSKNHNYIVYYNRVNEIDSIYRMANQPEEAIKQYRKLFKRYSPKNQERIKEYETYITLAEKYHQSFGGKKSLYKLIPLLAPYEGSYKKYFGLYQKYGIDSSEVKQKITDWKKGLNKRLVDSFTIAFIRDQAEGRKNPQIMIKNDKINAQLIKWTFDNYGYPSLQKIGLIGNNGVFMPMHPLFSHMVDAEEYSYLKTKMLEYIKSGDCVPRDYANMVDRYSLQISKKGMVYGIYPSYDAVIDSVKVNRNRKSIGLPSFKHASKITKDYLKK</sequence>
<accession>A0A1N7J3A2</accession>
<proteinExistence type="predicted"/>
<dbReference type="AlphaFoldDB" id="A0A1N7J3A2"/>
<gene>
    <name evidence="1" type="ORF">SAMN05421768_107245</name>
</gene>
<dbReference type="PROSITE" id="PS51257">
    <property type="entry name" value="PROKAR_LIPOPROTEIN"/>
    <property type="match status" value="1"/>
</dbReference>
<protein>
    <submittedName>
        <fullName evidence="1">Uncharacterized protein</fullName>
    </submittedName>
</protein>
<name>A0A1N7J3A2_9FLAO</name>
<dbReference type="Proteomes" id="UP000186106">
    <property type="component" value="Unassembled WGS sequence"/>
</dbReference>
<evidence type="ECO:0000313" key="2">
    <source>
        <dbReference type="Proteomes" id="UP000186106"/>
    </source>
</evidence>
<dbReference type="EMBL" id="FTNZ01000007">
    <property type="protein sequence ID" value="SIS43820.1"/>
    <property type="molecule type" value="Genomic_DNA"/>
</dbReference>
<reference evidence="1 2" key="1">
    <citation type="submission" date="2017-01" db="EMBL/GenBank/DDBJ databases">
        <authorList>
            <person name="Mah S.A."/>
            <person name="Swanson W.J."/>
            <person name="Moy G.W."/>
            <person name="Vacquier V.D."/>
        </authorList>
    </citation>
    <scope>NUCLEOTIDE SEQUENCE [LARGE SCALE GENOMIC DNA]</scope>
    <source>
        <strain evidence="1 2">DSM 16927</strain>
    </source>
</reference>
<evidence type="ECO:0000313" key="1">
    <source>
        <dbReference type="EMBL" id="SIS43820.1"/>
    </source>
</evidence>
<dbReference type="STRING" id="112234.SAMN05421768_107245"/>